<dbReference type="GO" id="GO:0030246">
    <property type="term" value="F:carbohydrate binding"/>
    <property type="evidence" value="ECO:0007669"/>
    <property type="project" value="InterPro"/>
</dbReference>
<keyword evidence="4" id="KW-0472">Membrane</keyword>
<dbReference type="InterPro" id="IPR011662">
    <property type="entry name" value="Secretin/TonB_short_N"/>
</dbReference>
<dbReference type="Pfam" id="PF00263">
    <property type="entry name" value="Secretin"/>
    <property type="match status" value="1"/>
</dbReference>
<dbReference type="Proteomes" id="UP000076131">
    <property type="component" value="Unassembled WGS sequence"/>
</dbReference>
<dbReference type="PROSITE" id="PS51257">
    <property type="entry name" value="PROKAR_LIPOPROTEIN"/>
    <property type="match status" value="1"/>
</dbReference>
<dbReference type="EMBL" id="LVJS01000050">
    <property type="protein sequence ID" value="KZC23073.1"/>
    <property type="molecule type" value="Genomic_DNA"/>
</dbReference>
<dbReference type="InterPro" id="IPR050810">
    <property type="entry name" value="Bact_Secretion_Sys_Channel"/>
</dbReference>
<evidence type="ECO:0000256" key="1">
    <source>
        <dbReference type="ARBA" id="ARBA00004370"/>
    </source>
</evidence>
<dbReference type="InterPro" id="IPR002102">
    <property type="entry name" value="Cohesin_dom"/>
</dbReference>
<dbReference type="SMART" id="SM00965">
    <property type="entry name" value="STN"/>
    <property type="match status" value="1"/>
</dbReference>
<dbReference type="CDD" id="cd08547">
    <property type="entry name" value="Type_II_cohesin"/>
    <property type="match status" value="1"/>
</dbReference>
<organism evidence="10 11">
    <name type="scientific">Rhodanobacter thiooxydans</name>
    <dbReference type="NCBI Taxonomy" id="416169"/>
    <lineage>
        <taxon>Bacteria</taxon>
        <taxon>Pseudomonadati</taxon>
        <taxon>Pseudomonadota</taxon>
        <taxon>Gammaproteobacteria</taxon>
        <taxon>Lysobacterales</taxon>
        <taxon>Rhodanobacteraceae</taxon>
        <taxon>Rhodanobacter</taxon>
    </lineage>
</organism>
<dbReference type="InterPro" id="IPR005644">
    <property type="entry name" value="NolW-like"/>
</dbReference>
<dbReference type="PANTHER" id="PTHR30332">
    <property type="entry name" value="PROBABLE GENERAL SECRETION PATHWAY PROTEIN D"/>
    <property type="match status" value="1"/>
</dbReference>
<feature type="region of interest" description="Disordered" evidence="8">
    <location>
        <begin position="582"/>
        <end position="628"/>
    </location>
</feature>
<keyword evidence="5" id="KW-0998">Cell outer membrane</keyword>
<evidence type="ECO:0000256" key="7">
    <source>
        <dbReference type="RuleBase" id="RU004004"/>
    </source>
</evidence>
<dbReference type="Pfam" id="PF03958">
    <property type="entry name" value="Secretin_N"/>
    <property type="match status" value="1"/>
</dbReference>
<reference evidence="10 11" key="1">
    <citation type="journal article" date="2016" name="MBio">
        <title>Lateral Gene Transfer in a Heavy Metal-Contaminated-Groundwater Microbial Community.</title>
        <authorList>
            <person name="Hemme C.L."/>
            <person name="Green S.J."/>
            <person name="Rishishwar L."/>
            <person name="Prakash O."/>
            <person name="Pettenato A."/>
            <person name="Chakraborty R."/>
            <person name="Deutschbauer A.M."/>
            <person name="Van Nostrand J.D."/>
            <person name="Wu L."/>
            <person name="He Z."/>
            <person name="Jordan I.K."/>
            <person name="Hazen T.C."/>
            <person name="Arkin A.P."/>
            <person name="Kostka J.E."/>
            <person name="Zhou J."/>
        </authorList>
    </citation>
    <scope>NUCLEOTIDE SEQUENCE [LARGE SCALE GENOMIC DNA]</scope>
    <source>
        <strain evidence="10 11">FW104-T7</strain>
    </source>
</reference>
<comment type="caution">
    <text evidence="10">The sequence shown here is derived from an EMBL/GenBank/DDBJ whole genome shotgun (WGS) entry which is preliminary data.</text>
</comment>
<evidence type="ECO:0000256" key="3">
    <source>
        <dbReference type="ARBA" id="ARBA00022729"/>
    </source>
</evidence>
<dbReference type="InterPro" id="IPR004846">
    <property type="entry name" value="T2SS/T3SS_dom"/>
</dbReference>
<dbReference type="GO" id="GO:0000272">
    <property type="term" value="P:polysaccharide catabolic process"/>
    <property type="evidence" value="ECO:0007669"/>
    <property type="project" value="InterPro"/>
</dbReference>
<dbReference type="GO" id="GO:0009279">
    <property type="term" value="C:cell outer membrane"/>
    <property type="evidence" value="ECO:0007669"/>
    <property type="project" value="UniProtKB-SubCell"/>
</dbReference>
<dbReference type="InterPro" id="IPR011990">
    <property type="entry name" value="TPR-like_helical_dom_sf"/>
</dbReference>
<dbReference type="AlphaFoldDB" id="A0A154QHD0"/>
<keyword evidence="11" id="KW-1185">Reference proteome</keyword>
<comment type="similarity">
    <text evidence="6">Belongs to the bacterial secretin family.</text>
</comment>
<comment type="subcellular location">
    <subcellularLocation>
        <location evidence="7">Cell outer membrane</location>
    </subcellularLocation>
    <subcellularLocation>
        <location evidence="1">Membrane</location>
    </subcellularLocation>
</comment>
<evidence type="ECO:0000256" key="6">
    <source>
        <dbReference type="RuleBase" id="RU004003"/>
    </source>
</evidence>
<dbReference type="InterPro" id="IPR038591">
    <property type="entry name" value="NolW-like_sf"/>
</dbReference>
<evidence type="ECO:0000256" key="2">
    <source>
        <dbReference type="ARBA" id="ARBA00022448"/>
    </source>
</evidence>
<dbReference type="PRINTS" id="PR00811">
    <property type="entry name" value="BCTERIALGSPD"/>
</dbReference>
<sequence length="765" mass="82858">MSILKTGCLRPRRYLLPLAIALAVGGCGSMAQFRDANRLFDRGEYVQAVQKYRAAAQAKPVNVEYRQQYLLRRQEAFETVTHEAERARLAGNLTKAETLYQTALQIEPDSALAINGIKRISDTRRHGEQLVKIDEWIAAGELDPAERMVRVLLAEDPDNRRAQNSLERIHAARDSSKPKPGDGLEDRFRKPVTLEFRDVPVKVAFDVLSKASGINFIYDQDIRPDLKVSVFLRKTPLDDAIRMIGLSTQLETRVINGNSVLVFPNTPQKVGEYRQLNVRSFYLANADAKKVAEMLKAILKTETVMVDEKLNMLVMRDSPDAIRLAERLIALGDIGEPEVMLDVEVLEVKKSKLLDLGISLPAEIGLSVLPPSQTATALSIDALKGLNASSIYATVPNATVKLHDERSDARILANPKIRVKTKEKASVLIGDKVPVITSTSTSTGFVSETVNYVDVGLKLEVEPSVYAGDEVSIKINLEVSSLVREITTASGTLSYQIGTRNAQTVLRLKDGETQILAGLINKEDRKAANGLPFISRLPLLSHLFGSRKNDVQNTEIVLSITPHLIRGVRRAGMDDMEFESGTANHLRGTSVGTAKAASDVAGDEGQTDSGANDVSPAPASTAPAPAADAPRQGVLLDWSAPAEVEVGEQFTAVLNISALNAIAQLPLMLGFDPKVLQVVSIEEGKFMAQGGGHSSLTKEVNLSAGRISATAIRQGTAVSGQGSLLQITFKALAKADKTPIRVLSATPDPEQAGQAKLADTVIKIR</sequence>
<proteinExistence type="inferred from homology"/>
<evidence type="ECO:0000256" key="4">
    <source>
        <dbReference type="ARBA" id="ARBA00023136"/>
    </source>
</evidence>
<feature type="region of interest" description="Disordered" evidence="8">
    <location>
        <begin position="163"/>
        <end position="186"/>
    </location>
</feature>
<name>A0A154QHD0_9GAMM</name>
<dbReference type="SUPFAM" id="SSF49384">
    <property type="entry name" value="Carbohydrate-binding domain"/>
    <property type="match status" value="1"/>
</dbReference>
<feature type="domain" description="Secretin/TonB short N-terminal" evidence="9">
    <location>
        <begin position="214"/>
        <end position="265"/>
    </location>
</feature>
<evidence type="ECO:0000259" key="9">
    <source>
        <dbReference type="SMART" id="SM00965"/>
    </source>
</evidence>
<dbReference type="SUPFAM" id="SSF48452">
    <property type="entry name" value="TPR-like"/>
    <property type="match status" value="1"/>
</dbReference>
<protein>
    <recommendedName>
        <fullName evidence="9">Secretin/TonB short N-terminal domain-containing protein</fullName>
    </recommendedName>
</protein>
<dbReference type="Gene3D" id="1.25.40.10">
    <property type="entry name" value="Tetratricopeptide repeat domain"/>
    <property type="match status" value="1"/>
</dbReference>
<accession>A0A154QHD0</accession>
<evidence type="ECO:0000313" key="11">
    <source>
        <dbReference type="Proteomes" id="UP000076131"/>
    </source>
</evidence>
<dbReference type="GO" id="GO:0015627">
    <property type="term" value="C:type II protein secretion system complex"/>
    <property type="evidence" value="ECO:0007669"/>
    <property type="project" value="TreeGrafter"/>
</dbReference>
<dbReference type="Gene3D" id="3.30.1370.120">
    <property type="match status" value="1"/>
</dbReference>
<dbReference type="InterPro" id="IPR008965">
    <property type="entry name" value="CBM2/CBM3_carb-bd_dom_sf"/>
</dbReference>
<gene>
    <name evidence="10" type="ORF">RHOFW104T7_15315</name>
</gene>
<evidence type="ECO:0000256" key="8">
    <source>
        <dbReference type="SAM" id="MobiDB-lite"/>
    </source>
</evidence>
<dbReference type="eggNOG" id="COG4796">
    <property type="taxonomic scope" value="Bacteria"/>
</dbReference>
<dbReference type="STRING" id="416169.RHOFW104T7_15315"/>
<keyword evidence="2 7" id="KW-0813">Transport</keyword>
<keyword evidence="3" id="KW-0732">Signal</keyword>
<dbReference type="PANTHER" id="PTHR30332:SF17">
    <property type="entry name" value="TYPE IV PILIATION SYSTEM PROTEIN DR_0774-RELATED"/>
    <property type="match status" value="1"/>
</dbReference>
<dbReference type="PRINTS" id="PR01032">
    <property type="entry name" value="PHAGEIV"/>
</dbReference>
<dbReference type="Pfam" id="PF00963">
    <property type="entry name" value="Cohesin"/>
    <property type="match status" value="1"/>
</dbReference>
<dbReference type="GO" id="GO:0009306">
    <property type="term" value="P:protein secretion"/>
    <property type="evidence" value="ECO:0007669"/>
    <property type="project" value="InterPro"/>
</dbReference>
<evidence type="ECO:0000256" key="5">
    <source>
        <dbReference type="ARBA" id="ARBA00023237"/>
    </source>
</evidence>
<evidence type="ECO:0000313" key="10">
    <source>
        <dbReference type="EMBL" id="KZC23073.1"/>
    </source>
</evidence>
<dbReference type="InterPro" id="IPR001775">
    <property type="entry name" value="GspD/PilQ"/>
</dbReference>
<dbReference type="Gene3D" id="2.60.40.680">
    <property type="match status" value="1"/>
</dbReference>
<feature type="compositionally biased region" description="Low complexity" evidence="8">
    <location>
        <begin position="616"/>
        <end position="628"/>
    </location>
</feature>